<reference evidence="2" key="1">
    <citation type="journal article" date="2020" name="Stud. Mycol.">
        <title>101 Dothideomycetes genomes: a test case for predicting lifestyles and emergence of pathogens.</title>
        <authorList>
            <person name="Haridas S."/>
            <person name="Albert R."/>
            <person name="Binder M."/>
            <person name="Bloem J."/>
            <person name="Labutti K."/>
            <person name="Salamov A."/>
            <person name="Andreopoulos B."/>
            <person name="Baker S."/>
            <person name="Barry K."/>
            <person name="Bills G."/>
            <person name="Bluhm B."/>
            <person name="Cannon C."/>
            <person name="Castanera R."/>
            <person name="Culley D."/>
            <person name="Daum C."/>
            <person name="Ezra D."/>
            <person name="Gonzalez J."/>
            <person name="Henrissat B."/>
            <person name="Kuo A."/>
            <person name="Liang C."/>
            <person name="Lipzen A."/>
            <person name="Lutzoni F."/>
            <person name="Magnuson J."/>
            <person name="Mondo S."/>
            <person name="Nolan M."/>
            <person name="Ohm R."/>
            <person name="Pangilinan J."/>
            <person name="Park H.-J."/>
            <person name="Ramirez L."/>
            <person name="Alfaro M."/>
            <person name="Sun H."/>
            <person name="Tritt A."/>
            <person name="Yoshinaga Y."/>
            <person name="Zwiers L.-H."/>
            <person name="Turgeon B."/>
            <person name="Goodwin S."/>
            <person name="Spatafora J."/>
            <person name="Crous P."/>
            <person name="Grigoriev I."/>
        </authorList>
    </citation>
    <scope>NUCLEOTIDE SEQUENCE</scope>
    <source>
        <strain evidence="2">CBS 123094</strain>
    </source>
</reference>
<dbReference type="EMBL" id="ML977610">
    <property type="protein sequence ID" value="KAF1997691.1"/>
    <property type="molecule type" value="Genomic_DNA"/>
</dbReference>
<name>A0A6A5WC25_9PLEO</name>
<dbReference type="Proteomes" id="UP000799779">
    <property type="component" value="Unassembled WGS sequence"/>
</dbReference>
<evidence type="ECO:0000256" key="1">
    <source>
        <dbReference type="SAM" id="SignalP"/>
    </source>
</evidence>
<dbReference type="AlphaFoldDB" id="A0A6A5WC25"/>
<protein>
    <recommendedName>
        <fullName evidence="4">Secreted protein</fullName>
    </recommendedName>
</protein>
<keyword evidence="1" id="KW-0732">Signal</keyword>
<evidence type="ECO:0008006" key="4">
    <source>
        <dbReference type="Google" id="ProtNLM"/>
    </source>
</evidence>
<feature type="chain" id="PRO_5025655281" description="Secreted protein" evidence="1">
    <location>
        <begin position="22"/>
        <end position="93"/>
    </location>
</feature>
<sequence length="93" mass="10196">MLGGVVLSLSSACICMQWAAAGPILIAIERSLRPFSESKFHQPRGTSSAYVVKTLQAQHCVDRATAIWSIIRHGHWQQAGARHSIINNGREQS</sequence>
<evidence type="ECO:0000313" key="2">
    <source>
        <dbReference type="EMBL" id="KAF1997691.1"/>
    </source>
</evidence>
<feature type="signal peptide" evidence="1">
    <location>
        <begin position="1"/>
        <end position="21"/>
    </location>
</feature>
<proteinExistence type="predicted"/>
<keyword evidence="3" id="KW-1185">Reference proteome</keyword>
<organism evidence="2 3">
    <name type="scientific">Amniculicola lignicola CBS 123094</name>
    <dbReference type="NCBI Taxonomy" id="1392246"/>
    <lineage>
        <taxon>Eukaryota</taxon>
        <taxon>Fungi</taxon>
        <taxon>Dikarya</taxon>
        <taxon>Ascomycota</taxon>
        <taxon>Pezizomycotina</taxon>
        <taxon>Dothideomycetes</taxon>
        <taxon>Pleosporomycetidae</taxon>
        <taxon>Pleosporales</taxon>
        <taxon>Amniculicolaceae</taxon>
        <taxon>Amniculicola</taxon>
    </lineage>
</organism>
<gene>
    <name evidence="2" type="ORF">P154DRAFT_524572</name>
</gene>
<evidence type="ECO:0000313" key="3">
    <source>
        <dbReference type="Proteomes" id="UP000799779"/>
    </source>
</evidence>
<accession>A0A6A5WC25</accession>